<dbReference type="Proteomes" id="UP000234789">
    <property type="component" value="Unassembled WGS sequence"/>
</dbReference>
<keyword evidence="1" id="KW-0966">Cell projection</keyword>
<dbReference type="EMBL" id="NFEZ01000001">
    <property type="protein sequence ID" value="PLT48432.1"/>
    <property type="molecule type" value="Genomic_DNA"/>
</dbReference>
<dbReference type="InterPro" id="IPR035924">
    <property type="entry name" value="FlaG-like_sf"/>
</dbReference>
<keyword evidence="2" id="KW-1185">Reference proteome</keyword>
<name>A0A2N5NDN6_9BACL</name>
<protein>
    <submittedName>
        <fullName evidence="1">Flagellin protein FlaG</fullName>
    </submittedName>
</protein>
<dbReference type="SUPFAM" id="SSF160214">
    <property type="entry name" value="FlaG-like"/>
    <property type="match status" value="1"/>
</dbReference>
<dbReference type="AlphaFoldDB" id="A0A2N5NDN6"/>
<dbReference type="Gene3D" id="3.30.160.170">
    <property type="entry name" value="FlaG-like"/>
    <property type="match status" value="1"/>
</dbReference>
<dbReference type="RefSeq" id="WP_028599010.1">
    <property type="nucleotide sequence ID" value="NZ_BIMM01000023.1"/>
</dbReference>
<evidence type="ECO:0000313" key="1">
    <source>
        <dbReference type="EMBL" id="PLT48432.1"/>
    </source>
</evidence>
<organism evidence="1 2">
    <name type="scientific">Paenibacillus pasadenensis</name>
    <dbReference type="NCBI Taxonomy" id="217090"/>
    <lineage>
        <taxon>Bacteria</taxon>
        <taxon>Bacillati</taxon>
        <taxon>Bacillota</taxon>
        <taxon>Bacilli</taxon>
        <taxon>Bacillales</taxon>
        <taxon>Paenibacillaceae</taxon>
        <taxon>Paenibacillus</taxon>
    </lineage>
</organism>
<dbReference type="InterPro" id="IPR005186">
    <property type="entry name" value="FlaG"/>
</dbReference>
<dbReference type="Pfam" id="PF03646">
    <property type="entry name" value="FlaG"/>
    <property type="match status" value="1"/>
</dbReference>
<proteinExistence type="predicted"/>
<dbReference type="PANTHER" id="PTHR37166">
    <property type="entry name" value="PROTEIN FLAG"/>
    <property type="match status" value="1"/>
</dbReference>
<accession>A0A2N5NDN6</accession>
<dbReference type="PANTHER" id="PTHR37166:SF1">
    <property type="entry name" value="PROTEIN FLAG"/>
    <property type="match status" value="1"/>
</dbReference>
<keyword evidence="1" id="KW-0969">Cilium</keyword>
<sequence length="129" mass="14155">MSMNVSAYPSMNNSMMQSSVTTASAPSREGIDKSMVINTTDALRLAELRGIKPTVSDEQKIKAVDRAIKAMEGPHTKVEFSVHKETNAIMIKVLNKDTNELIREVPPEKTLDVAAKLMEIAGLLVDTRI</sequence>
<gene>
    <name evidence="1" type="ORF">B8V81_0564</name>
</gene>
<keyword evidence="1" id="KW-0282">Flagellum</keyword>
<evidence type="ECO:0000313" key="2">
    <source>
        <dbReference type="Proteomes" id="UP000234789"/>
    </source>
</evidence>
<reference evidence="1 2" key="1">
    <citation type="submission" date="2017-05" db="EMBL/GenBank/DDBJ databases">
        <title>Functional genome analysis of Paenibacillus pasadenensis strain R16: insights on endophytic life style and antifungal activity.</title>
        <authorList>
            <person name="Passera A."/>
            <person name="Marcolungo L."/>
            <person name="Casati P."/>
            <person name="Brasca M."/>
            <person name="Quaglino F."/>
            <person name="Delledonne M."/>
        </authorList>
    </citation>
    <scope>NUCLEOTIDE SEQUENCE [LARGE SCALE GENOMIC DNA]</scope>
    <source>
        <strain evidence="1 2">R16</strain>
    </source>
</reference>
<comment type="caution">
    <text evidence="1">The sequence shown here is derived from an EMBL/GenBank/DDBJ whole genome shotgun (WGS) entry which is preliminary data.</text>
</comment>